<accession>A0AAC9KB76</accession>
<sequence length="47" mass="5302">MGGRKPVLGGFGEVWRIPSCRSIWKILAQMRSILLHYLTAVGGPRHR</sequence>
<proteinExistence type="predicted"/>
<dbReference type="AlphaFoldDB" id="A0AAC9KB76"/>
<name>A0AAC9KB76_9PROT</name>
<evidence type="ECO:0000313" key="1">
    <source>
        <dbReference type="EMBL" id="APH55109.1"/>
    </source>
</evidence>
<evidence type="ECO:0000313" key="2">
    <source>
        <dbReference type="Proteomes" id="UP000182373"/>
    </source>
</evidence>
<protein>
    <submittedName>
        <fullName evidence="1">Uncharacterized protein</fullName>
    </submittedName>
</protein>
<reference evidence="2" key="1">
    <citation type="submission" date="2016-11" db="EMBL/GenBank/DDBJ databases">
        <title>Comparative genomic and phenotypic analysis of Granulibacter bethesdensis clinical isolates from patients with chronic granulomatous disease.</title>
        <authorList>
            <person name="Zarember K.A."/>
            <person name="Porcella S.F."/>
            <person name="Chu J."/>
            <person name="Ding L."/>
            <person name="Dahlstrom E."/>
            <person name="Barbian K."/>
            <person name="Martens C."/>
            <person name="Sykora L."/>
            <person name="Kramer S."/>
            <person name="Pettinato A.M."/>
            <person name="Hong H."/>
            <person name="Wald G."/>
            <person name="Berg L.J."/>
            <person name="Rogge L.S."/>
            <person name="Greenberg D.E."/>
            <person name="Falcone E.L."/>
            <person name="Neves J.F."/>
            <person name="Simoes M.J."/>
            <person name="Casal M."/>
            <person name="Rodriguez-Lopez F.C."/>
            <person name="Zelazny A."/>
            <person name="Gallin J.I."/>
            <person name="Holland S.M."/>
        </authorList>
    </citation>
    <scope>NUCLEOTIDE SEQUENCE [LARGE SCALE GENOMIC DNA]</scope>
    <source>
        <strain evidence="2">NIH9.1</strain>
    </source>
</reference>
<organism evidence="1 2">
    <name type="scientific">Granulibacter bethesdensis</name>
    <dbReference type="NCBI Taxonomy" id="364410"/>
    <lineage>
        <taxon>Bacteria</taxon>
        <taxon>Pseudomonadati</taxon>
        <taxon>Pseudomonadota</taxon>
        <taxon>Alphaproteobacteria</taxon>
        <taxon>Acetobacterales</taxon>
        <taxon>Acetobacteraceae</taxon>
        <taxon>Granulibacter</taxon>
    </lineage>
</organism>
<gene>
    <name evidence="1" type="ORF">GbCGDNIH9_8658</name>
</gene>
<dbReference type="EMBL" id="CP018191">
    <property type="protein sequence ID" value="APH55109.1"/>
    <property type="molecule type" value="Genomic_DNA"/>
</dbReference>
<dbReference type="Proteomes" id="UP000182373">
    <property type="component" value="Chromosome"/>
</dbReference>